<dbReference type="PANTHER" id="PTHR33121">
    <property type="entry name" value="CYCLIC DI-GMP PHOSPHODIESTERASE PDEF"/>
    <property type="match status" value="1"/>
</dbReference>
<dbReference type="AlphaFoldDB" id="A0A0F5L2J4"/>
<dbReference type="InterPro" id="IPR050706">
    <property type="entry name" value="Cyclic-di-GMP_PDE-like"/>
</dbReference>
<dbReference type="PATRIC" id="fig|361041.3.peg.2964"/>
<keyword evidence="3" id="KW-1185">Reference proteome</keyword>
<dbReference type="InterPro" id="IPR001633">
    <property type="entry name" value="EAL_dom"/>
</dbReference>
<gene>
    <name evidence="2" type="ORF">VW35_17795</name>
</gene>
<reference evidence="2 3" key="1">
    <citation type="submission" date="2015-03" db="EMBL/GenBank/DDBJ databases">
        <authorList>
            <person name="Hassan Y.I."/>
            <person name="Lepp D."/>
            <person name="Zhou T."/>
        </authorList>
    </citation>
    <scope>NUCLEOTIDE SEQUENCE [LARGE SCALE GENOMIC DNA]</scope>
    <source>
        <strain evidence="2 3">GH2-10</strain>
    </source>
</reference>
<protein>
    <recommendedName>
        <fullName evidence="1">EAL domain-containing protein</fullName>
    </recommendedName>
</protein>
<dbReference type="Pfam" id="PF00563">
    <property type="entry name" value="EAL"/>
    <property type="match status" value="1"/>
</dbReference>
<dbReference type="Gene3D" id="3.20.20.450">
    <property type="entry name" value="EAL domain"/>
    <property type="match status" value="1"/>
</dbReference>
<name>A0A0F5L2J4_9HYPH</name>
<dbReference type="RefSeq" id="WP_046144408.1">
    <property type="nucleotide sequence ID" value="NZ_LAJG01000042.1"/>
</dbReference>
<dbReference type="OrthoDB" id="7178689at2"/>
<dbReference type="EMBL" id="LAJG01000042">
    <property type="protein sequence ID" value="KKB76621.1"/>
    <property type="molecule type" value="Genomic_DNA"/>
</dbReference>
<dbReference type="SUPFAM" id="SSF141868">
    <property type="entry name" value="EAL domain-like"/>
    <property type="match status" value="1"/>
</dbReference>
<dbReference type="SMART" id="SM00052">
    <property type="entry name" value="EAL"/>
    <property type="match status" value="1"/>
</dbReference>
<evidence type="ECO:0000313" key="3">
    <source>
        <dbReference type="Proteomes" id="UP000033514"/>
    </source>
</evidence>
<evidence type="ECO:0000313" key="2">
    <source>
        <dbReference type="EMBL" id="KKB76621.1"/>
    </source>
</evidence>
<dbReference type="PANTHER" id="PTHR33121:SF79">
    <property type="entry name" value="CYCLIC DI-GMP PHOSPHODIESTERASE PDED-RELATED"/>
    <property type="match status" value="1"/>
</dbReference>
<proteinExistence type="predicted"/>
<dbReference type="STRING" id="361041.VW35_17795"/>
<comment type="caution">
    <text evidence="2">The sequence shown here is derived from an EMBL/GenBank/DDBJ whole genome shotgun (WGS) entry which is preliminary data.</text>
</comment>
<dbReference type="GO" id="GO:0071111">
    <property type="term" value="F:cyclic-guanylate-specific phosphodiesterase activity"/>
    <property type="evidence" value="ECO:0007669"/>
    <property type="project" value="InterPro"/>
</dbReference>
<accession>A0A0F5L2J4</accession>
<dbReference type="Proteomes" id="UP000033514">
    <property type="component" value="Unassembled WGS sequence"/>
</dbReference>
<organism evidence="2 3">
    <name type="scientific">Devosia soli</name>
    <dbReference type="NCBI Taxonomy" id="361041"/>
    <lineage>
        <taxon>Bacteria</taxon>
        <taxon>Pseudomonadati</taxon>
        <taxon>Pseudomonadota</taxon>
        <taxon>Alphaproteobacteria</taxon>
        <taxon>Hyphomicrobiales</taxon>
        <taxon>Devosiaceae</taxon>
        <taxon>Devosia</taxon>
    </lineage>
</organism>
<dbReference type="InterPro" id="IPR035919">
    <property type="entry name" value="EAL_sf"/>
</dbReference>
<sequence>MQALVYLFIAIAALALGAATYFGLSFTPAEAVLAGLVAASIGVIITERRLRMRAERRLERGIEDLSRLLATDAQAGSVLGRRINALSELNPGQRLETIEADISVLGTVIRQVAEAVAEIEEKATKPAAPNPALAAERFSAEKPRTAPAPTTPAEDEIEPIIPVELVRQAISEQRLVFHIQPVARLPQRRPAGYDLIPRLMLEDGDLAEPADFMPRTGSTDVLQRIEGTALNEAVAIARRARTGGQAITLYIPLSAASVRDSAALEQLIATLDANRVIATGLVFLIGEQDFQSLLQSSRPALQAIQRRGAGFSLASASSLRLNFTDLSEIGVRSVRVNAQRLIGTPEVYTDFHLSDIASYVGRFDMTLLATGVTDERQIVELLDNEIMLVQGNHIAPAGPVRADLLLEPTRTVAPPQPAQATARRRAEV</sequence>
<evidence type="ECO:0000259" key="1">
    <source>
        <dbReference type="PROSITE" id="PS50883"/>
    </source>
</evidence>
<feature type="domain" description="EAL" evidence="1">
    <location>
        <begin position="159"/>
        <end position="411"/>
    </location>
</feature>
<dbReference type="PROSITE" id="PS50883">
    <property type="entry name" value="EAL"/>
    <property type="match status" value="1"/>
</dbReference>